<dbReference type="GO" id="GO:0043190">
    <property type="term" value="C:ATP-binding cassette (ABC) transporter complex"/>
    <property type="evidence" value="ECO:0007669"/>
    <property type="project" value="InterPro"/>
</dbReference>
<dbReference type="Proteomes" id="UP001321249">
    <property type="component" value="Unassembled WGS sequence"/>
</dbReference>
<dbReference type="InterPro" id="IPR000412">
    <property type="entry name" value="ABC_2_transport"/>
</dbReference>
<keyword evidence="4 5" id="KW-0472">Membrane</keyword>
<dbReference type="InterPro" id="IPR052902">
    <property type="entry name" value="ABC-2_transporter"/>
</dbReference>
<evidence type="ECO:0000313" key="7">
    <source>
        <dbReference type="EMBL" id="MDG0868035.1"/>
    </source>
</evidence>
<evidence type="ECO:0000259" key="6">
    <source>
        <dbReference type="Pfam" id="PF12698"/>
    </source>
</evidence>
<evidence type="ECO:0000313" key="9">
    <source>
        <dbReference type="Proteomes" id="UP001219901"/>
    </source>
</evidence>
<feature type="transmembrane region" description="Helical" evidence="5">
    <location>
        <begin position="227"/>
        <end position="250"/>
    </location>
</feature>
<dbReference type="PANTHER" id="PTHR43027:SF2">
    <property type="entry name" value="TRANSPORT PERMEASE PROTEIN"/>
    <property type="match status" value="1"/>
</dbReference>
<keyword evidence="3 5" id="KW-1133">Transmembrane helix</keyword>
<sequence length="370" mass="40455">MKIYLALTIASLKMYFRNKQALFWALFFPLLIMIIFGIMNFDRYNSPNVGIYDAADNQASQALIQALQGNSDQKLLSVTVDTLEEIHHELEFGSSRGSIEIPANYGVPGEFAEIKVTYDERFQQERAVISTILGQVTDAVFKEVNQVPDEYRVENAIGITEAVITGQGQGFKAWLIPGIAAMAIMQTGLFTVVFTLVRFKSQGVLRRLKATPIGASHFLAGQLTTKAIVVVLQTYVLVIVGAIVLGVSVGNGRLGAWFDLTILALLGGALFIAIGLAVSGWAKNEETAAPVANIISMPMMFLSGVFFPLSVMPDWLTQWSQFLPLTYLADGMRAITVEGAAISTLGSELLGLGIWIVISFVIATKMFRWE</sequence>
<evidence type="ECO:0000313" key="8">
    <source>
        <dbReference type="EMBL" id="WFG40422.1"/>
    </source>
</evidence>
<dbReference type="PANTHER" id="PTHR43027">
    <property type="entry name" value="DOXORUBICIN RESISTANCE ABC TRANSPORTER PERMEASE PROTEIN DRRC-RELATED"/>
    <property type="match status" value="1"/>
</dbReference>
<evidence type="ECO:0000256" key="4">
    <source>
        <dbReference type="ARBA" id="ARBA00023136"/>
    </source>
</evidence>
<reference evidence="9 10" key="1">
    <citation type="submission" date="2019-11" db="EMBL/GenBank/DDBJ databases">
        <authorList>
            <person name="Cho J.-C."/>
        </authorList>
    </citation>
    <scope>NUCLEOTIDE SEQUENCE [LARGE SCALE GENOMIC DNA]</scope>
    <source>
        <strain evidence="8 9">JH1073</strain>
        <strain evidence="7 10">JH702</strain>
    </source>
</reference>
<dbReference type="GO" id="GO:0140359">
    <property type="term" value="F:ABC-type transporter activity"/>
    <property type="evidence" value="ECO:0007669"/>
    <property type="project" value="InterPro"/>
</dbReference>
<accession>A0AAJ5ZFC4</accession>
<feature type="transmembrane region" description="Helical" evidence="5">
    <location>
        <begin position="174"/>
        <end position="197"/>
    </location>
</feature>
<dbReference type="Proteomes" id="UP001219901">
    <property type="component" value="Chromosome"/>
</dbReference>
<feature type="transmembrane region" description="Helical" evidence="5">
    <location>
        <begin position="256"/>
        <end position="279"/>
    </location>
</feature>
<name>A0AAJ5ZFC4_9CHLR</name>
<evidence type="ECO:0000256" key="3">
    <source>
        <dbReference type="ARBA" id="ARBA00022989"/>
    </source>
</evidence>
<dbReference type="Pfam" id="PF12698">
    <property type="entry name" value="ABC2_membrane_3"/>
    <property type="match status" value="1"/>
</dbReference>
<dbReference type="AlphaFoldDB" id="A0AAJ5ZFC4"/>
<feature type="transmembrane region" description="Helical" evidence="5">
    <location>
        <begin position="291"/>
        <end position="311"/>
    </location>
</feature>
<evidence type="ECO:0000313" key="10">
    <source>
        <dbReference type="Proteomes" id="UP001321249"/>
    </source>
</evidence>
<keyword evidence="9" id="KW-1185">Reference proteome</keyword>
<gene>
    <name evidence="7" type="ORF">GKO46_13285</name>
    <name evidence="8" type="ORF">GKO48_12670</name>
</gene>
<dbReference type="InterPro" id="IPR013525">
    <property type="entry name" value="ABC2_TM"/>
</dbReference>
<protein>
    <submittedName>
        <fullName evidence="8">ABC transporter permease subunit</fullName>
    </submittedName>
</protein>
<feature type="domain" description="ABC-2 type transporter transmembrane" evidence="6">
    <location>
        <begin position="21"/>
        <end position="364"/>
    </location>
</feature>
<reference evidence="8" key="2">
    <citation type="journal article" date="2023" name="Nat. Commun.">
        <title>Cultivation of marine bacteria of the SAR202 clade.</title>
        <authorList>
            <person name="Lim Y."/>
            <person name="Seo J.H."/>
            <person name="Giovannoni S.J."/>
            <person name="Kang I."/>
            <person name="Cho J.C."/>
        </authorList>
    </citation>
    <scope>NUCLEOTIDE SEQUENCE</scope>
    <source>
        <strain evidence="8">JH1073</strain>
    </source>
</reference>
<dbReference type="EMBL" id="CP046147">
    <property type="protein sequence ID" value="WFG40422.1"/>
    <property type="molecule type" value="Genomic_DNA"/>
</dbReference>
<reference evidence="9" key="3">
    <citation type="submission" date="2023-06" db="EMBL/GenBank/DDBJ databases">
        <title>Pangenomics reveal diversification of enzyme families and niche specialization in globally abundant SAR202 bacteria.</title>
        <authorList>
            <person name="Saw J.H.W."/>
        </authorList>
    </citation>
    <scope>NUCLEOTIDE SEQUENCE [LARGE SCALE GENOMIC DNA]</scope>
    <source>
        <strain evidence="9">JH1073</strain>
    </source>
</reference>
<feature type="transmembrane region" description="Helical" evidence="5">
    <location>
        <begin position="21"/>
        <end position="39"/>
    </location>
</feature>
<evidence type="ECO:0000256" key="1">
    <source>
        <dbReference type="ARBA" id="ARBA00004141"/>
    </source>
</evidence>
<comment type="subcellular location">
    <subcellularLocation>
        <location evidence="1">Membrane</location>
        <topology evidence="1">Multi-pass membrane protein</topology>
    </subcellularLocation>
</comment>
<evidence type="ECO:0000256" key="2">
    <source>
        <dbReference type="ARBA" id="ARBA00022692"/>
    </source>
</evidence>
<dbReference type="RefSeq" id="WP_342826984.1">
    <property type="nucleotide sequence ID" value="NZ_CP046146.1"/>
</dbReference>
<organism evidence="8 9">
    <name type="scientific">Candidatus Lucifugimonas marina</name>
    <dbReference type="NCBI Taxonomy" id="3038979"/>
    <lineage>
        <taxon>Bacteria</taxon>
        <taxon>Bacillati</taxon>
        <taxon>Chloroflexota</taxon>
        <taxon>Dehalococcoidia</taxon>
        <taxon>SAR202 cluster</taxon>
        <taxon>Candidatus Lucifugimonadales</taxon>
        <taxon>Candidatus Lucifugimonadaceae</taxon>
        <taxon>Candidatus Lucifugimonas</taxon>
    </lineage>
</organism>
<dbReference type="EMBL" id="WMBE01000006">
    <property type="protein sequence ID" value="MDG0868035.1"/>
    <property type="molecule type" value="Genomic_DNA"/>
</dbReference>
<dbReference type="PRINTS" id="PR00164">
    <property type="entry name" value="ABC2TRNSPORT"/>
</dbReference>
<evidence type="ECO:0000256" key="5">
    <source>
        <dbReference type="SAM" id="Phobius"/>
    </source>
</evidence>
<keyword evidence="2 5" id="KW-0812">Transmembrane</keyword>
<feature type="transmembrane region" description="Helical" evidence="5">
    <location>
        <begin position="349"/>
        <end position="367"/>
    </location>
</feature>
<proteinExistence type="predicted"/>